<comment type="caution">
    <text evidence="11">The sequence shown here is derived from an EMBL/GenBank/DDBJ whole genome shotgun (WGS) entry which is preliminary data.</text>
</comment>
<dbReference type="OrthoDB" id="8819159at2759"/>
<dbReference type="GO" id="GO:0005886">
    <property type="term" value="C:plasma membrane"/>
    <property type="evidence" value="ECO:0007669"/>
    <property type="project" value="UniProtKB-SubCell"/>
</dbReference>
<gene>
    <name evidence="11" type="ORF">SKAU_G00085950</name>
</gene>
<evidence type="ECO:0000256" key="10">
    <source>
        <dbReference type="SAM" id="Phobius"/>
    </source>
</evidence>
<feature type="transmembrane region" description="Helical" evidence="10">
    <location>
        <begin position="7"/>
        <end position="29"/>
    </location>
</feature>
<evidence type="ECO:0000256" key="1">
    <source>
        <dbReference type="ARBA" id="ARBA00004435"/>
    </source>
</evidence>
<evidence type="ECO:0000313" key="11">
    <source>
        <dbReference type="EMBL" id="KAJ8368567.1"/>
    </source>
</evidence>
<dbReference type="Pfam" id="PF00822">
    <property type="entry name" value="PMP22_Claudin"/>
    <property type="match status" value="1"/>
</dbReference>
<evidence type="ECO:0000256" key="4">
    <source>
        <dbReference type="ARBA" id="ARBA00022427"/>
    </source>
</evidence>
<evidence type="ECO:0000256" key="3">
    <source>
        <dbReference type="ARBA" id="ARBA00008295"/>
    </source>
</evidence>
<keyword evidence="6 10" id="KW-0812">Transmembrane</keyword>
<name>A0A9Q1J4X4_SYNKA</name>
<sequence>MRGKLDVLALALGFIGLVGVATITGLPMWKVTAFIGANIIAARGLMCVSVLLAAVALLVSFCGTRRTRCFGDDAREKRVTLAVGGGLFLLSCLATLVPVSWTAHTIIQNFYDPVVIDARKHELGLALYIGWATAGLLLAAGAILIWRSTDARGQGQDMYHVQPVPYGQDDVELERKPSSNYSQSQYV</sequence>
<evidence type="ECO:0000256" key="9">
    <source>
        <dbReference type="ARBA" id="ARBA00023136"/>
    </source>
</evidence>
<proteinExistence type="inferred from homology"/>
<evidence type="ECO:0000256" key="5">
    <source>
        <dbReference type="ARBA" id="ARBA00022475"/>
    </source>
</evidence>
<protein>
    <submittedName>
        <fullName evidence="11">Uncharacterized protein</fullName>
    </submittedName>
</protein>
<dbReference type="EMBL" id="JAINUF010000003">
    <property type="protein sequence ID" value="KAJ8368567.1"/>
    <property type="molecule type" value="Genomic_DNA"/>
</dbReference>
<dbReference type="GO" id="GO:0005923">
    <property type="term" value="C:bicellular tight junction"/>
    <property type="evidence" value="ECO:0007669"/>
    <property type="project" value="UniProtKB-SubCell"/>
</dbReference>
<dbReference type="GO" id="GO:0005198">
    <property type="term" value="F:structural molecule activity"/>
    <property type="evidence" value="ECO:0007669"/>
    <property type="project" value="InterPro"/>
</dbReference>
<evidence type="ECO:0000256" key="2">
    <source>
        <dbReference type="ARBA" id="ARBA00004651"/>
    </source>
</evidence>
<dbReference type="Proteomes" id="UP001152622">
    <property type="component" value="Chromosome 3"/>
</dbReference>
<evidence type="ECO:0000256" key="7">
    <source>
        <dbReference type="ARBA" id="ARBA00022949"/>
    </source>
</evidence>
<keyword evidence="12" id="KW-1185">Reference proteome</keyword>
<dbReference type="Gene3D" id="1.20.140.150">
    <property type="match status" value="1"/>
</dbReference>
<dbReference type="PRINTS" id="PR01077">
    <property type="entry name" value="CLAUDIN"/>
</dbReference>
<keyword evidence="7" id="KW-0965">Cell junction</keyword>
<keyword evidence="4" id="KW-0796">Tight junction</keyword>
<dbReference type="PANTHER" id="PTHR12002">
    <property type="entry name" value="CLAUDIN"/>
    <property type="match status" value="1"/>
</dbReference>
<reference evidence="11" key="1">
    <citation type="journal article" date="2023" name="Science">
        <title>Genome structures resolve the early diversification of teleost fishes.</title>
        <authorList>
            <person name="Parey E."/>
            <person name="Louis A."/>
            <person name="Montfort J."/>
            <person name="Bouchez O."/>
            <person name="Roques C."/>
            <person name="Iampietro C."/>
            <person name="Lluch J."/>
            <person name="Castinel A."/>
            <person name="Donnadieu C."/>
            <person name="Desvignes T."/>
            <person name="Floi Bucao C."/>
            <person name="Jouanno E."/>
            <person name="Wen M."/>
            <person name="Mejri S."/>
            <person name="Dirks R."/>
            <person name="Jansen H."/>
            <person name="Henkel C."/>
            <person name="Chen W.J."/>
            <person name="Zahm M."/>
            <person name="Cabau C."/>
            <person name="Klopp C."/>
            <person name="Thompson A.W."/>
            <person name="Robinson-Rechavi M."/>
            <person name="Braasch I."/>
            <person name="Lecointre G."/>
            <person name="Bobe J."/>
            <person name="Postlethwait J.H."/>
            <person name="Berthelot C."/>
            <person name="Roest Crollius H."/>
            <person name="Guiguen Y."/>
        </authorList>
    </citation>
    <scope>NUCLEOTIDE SEQUENCE</scope>
    <source>
        <strain evidence="11">WJC10195</strain>
    </source>
</reference>
<dbReference type="AlphaFoldDB" id="A0A9Q1J4X4"/>
<organism evidence="11 12">
    <name type="scientific">Synaphobranchus kaupii</name>
    <name type="common">Kaup's arrowtooth eel</name>
    <dbReference type="NCBI Taxonomy" id="118154"/>
    <lineage>
        <taxon>Eukaryota</taxon>
        <taxon>Metazoa</taxon>
        <taxon>Chordata</taxon>
        <taxon>Craniata</taxon>
        <taxon>Vertebrata</taxon>
        <taxon>Euteleostomi</taxon>
        <taxon>Actinopterygii</taxon>
        <taxon>Neopterygii</taxon>
        <taxon>Teleostei</taxon>
        <taxon>Anguilliformes</taxon>
        <taxon>Synaphobranchidae</taxon>
        <taxon>Synaphobranchus</taxon>
    </lineage>
</organism>
<feature type="transmembrane region" description="Helical" evidence="10">
    <location>
        <begin position="123"/>
        <end position="146"/>
    </location>
</feature>
<keyword evidence="8 10" id="KW-1133">Transmembrane helix</keyword>
<comment type="similarity">
    <text evidence="3">Belongs to the claudin family.</text>
</comment>
<comment type="subcellular location">
    <subcellularLocation>
        <location evidence="1">Cell junction</location>
        <location evidence="1">Tight junction</location>
    </subcellularLocation>
    <subcellularLocation>
        <location evidence="2">Cell membrane</location>
        <topology evidence="2">Multi-pass membrane protein</topology>
    </subcellularLocation>
</comment>
<feature type="transmembrane region" description="Helical" evidence="10">
    <location>
        <begin position="79"/>
        <end position="103"/>
    </location>
</feature>
<keyword evidence="9 10" id="KW-0472">Membrane</keyword>
<feature type="transmembrane region" description="Helical" evidence="10">
    <location>
        <begin position="35"/>
        <end position="59"/>
    </location>
</feature>
<dbReference type="InterPro" id="IPR006187">
    <property type="entry name" value="Claudin"/>
</dbReference>
<evidence type="ECO:0000256" key="8">
    <source>
        <dbReference type="ARBA" id="ARBA00022989"/>
    </source>
</evidence>
<keyword evidence="5" id="KW-1003">Cell membrane</keyword>
<accession>A0A9Q1J4X4</accession>
<evidence type="ECO:0000313" key="12">
    <source>
        <dbReference type="Proteomes" id="UP001152622"/>
    </source>
</evidence>
<dbReference type="InterPro" id="IPR004031">
    <property type="entry name" value="PMP22/EMP/MP20/Claudin"/>
</dbReference>
<evidence type="ECO:0000256" key="6">
    <source>
        <dbReference type="ARBA" id="ARBA00022692"/>
    </source>
</evidence>